<name>A0A6J4RVK8_9ACTN</name>
<dbReference type="InterPro" id="IPR051466">
    <property type="entry name" value="D-amino_acid_metab_enzyme"/>
</dbReference>
<dbReference type="Pfam" id="PF01168">
    <property type="entry name" value="Ala_racemase_N"/>
    <property type="match status" value="1"/>
</dbReference>
<keyword evidence="2" id="KW-0456">Lyase</keyword>
<feature type="domain" description="D-serine dehydratase-like" evidence="3">
    <location>
        <begin position="253"/>
        <end position="334"/>
    </location>
</feature>
<dbReference type="EMBL" id="CADCVT010000062">
    <property type="protein sequence ID" value="CAA9480062.1"/>
    <property type="molecule type" value="Genomic_DNA"/>
</dbReference>
<dbReference type="PANTHER" id="PTHR28004">
    <property type="entry name" value="ZGC:162816-RELATED"/>
    <property type="match status" value="1"/>
</dbReference>
<dbReference type="InterPro" id="IPR001608">
    <property type="entry name" value="Ala_racemase_N"/>
</dbReference>
<dbReference type="Gene3D" id="3.20.20.10">
    <property type="entry name" value="Alanine racemase"/>
    <property type="match status" value="1"/>
</dbReference>
<evidence type="ECO:0000256" key="1">
    <source>
        <dbReference type="ARBA" id="ARBA00005323"/>
    </source>
</evidence>
<accession>A0A6J4RVK8</accession>
<protein>
    <submittedName>
        <fullName evidence="4">Low-specificity D-threonine aldolase</fullName>
    </submittedName>
</protein>
<dbReference type="GO" id="GO:0008721">
    <property type="term" value="F:D-serine ammonia-lyase activity"/>
    <property type="evidence" value="ECO:0007669"/>
    <property type="project" value="TreeGrafter"/>
</dbReference>
<dbReference type="SMART" id="SM01119">
    <property type="entry name" value="D-ser_dehydrat"/>
    <property type="match status" value="1"/>
</dbReference>
<reference evidence="4" key="1">
    <citation type="submission" date="2020-02" db="EMBL/GenBank/DDBJ databases">
        <authorList>
            <person name="Meier V. D."/>
        </authorList>
    </citation>
    <scope>NUCLEOTIDE SEQUENCE</scope>
    <source>
        <strain evidence="4">AVDCRST_MAG85</strain>
    </source>
</reference>
<dbReference type="Gene3D" id="2.40.37.20">
    <property type="entry name" value="D-serine dehydratase-like domain"/>
    <property type="match status" value="1"/>
</dbReference>
<dbReference type="GO" id="GO:0036088">
    <property type="term" value="P:D-serine catabolic process"/>
    <property type="evidence" value="ECO:0007669"/>
    <property type="project" value="TreeGrafter"/>
</dbReference>
<comment type="similarity">
    <text evidence="1">Belongs to the DSD1 family.</text>
</comment>
<dbReference type="InterPro" id="IPR029066">
    <property type="entry name" value="PLP-binding_barrel"/>
</dbReference>
<evidence type="ECO:0000259" key="3">
    <source>
        <dbReference type="SMART" id="SM01119"/>
    </source>
</evidence>
<gene>
    <name evidence="4" type="ORF">AVDCRST_MAG85-612</name>
</gene>
<organism evidence="4">
    <name type="scientific">uncultured Solirubrobacteraceae bacterium</name>
    <dbReference type="NCBI Taxonomy" id="1162706"/>
    <lineage>
        <taxon>Bacteria</taxon>
        <taxon>Bacillati</taxon>
        <taxon>Actinomycetota</taxon>
        <taxon>Thermoleophilia</taxon>
        <taxon>Solirubrobacterales</taxon>
        <taxon>Solirubrobacteraceae</taxon>
        <taxon>environmental samples</taxon>
    </lineage>
</organism>
<evidence type="ECO:0000256" key="2">
    <source>
        <dbReference type="ARBA" id="ARBA00023239"/>
    </source>
</evidence>
<sequence length="348" mass="36560">MREALIEATAGVATPALVVDGAAMERNIAAAAGFFAGTKAKLRPHFKAHKCTELMRHQIAAGSTVGVTCATAWEAEVLAASGFEDVLVANQVADPRALGWLVNAARHARITVCVDDVRHLELLDATGERFDVLVEINVGQDRSGLEPGSGLLPTLAATRGNLRFRGLQGYEGHAVLKADREERAGHVAAAAGILSNERSRLEDAGIAVELVSGGGTGTYDLAAEAGVLDEVQAGSYVLMDASYATLGLPFEQALFCRSTVVSRQGDRVVLDAGLKALSREYGLPQAEGIAFTSLADEHATGTTDLDLKVGDVVLLVPAHVDPTVNLHPALTVVAEDGSTERWPVDGRR</sequence>
<dbReference type="AlphaFoldDB" id="A0A6J4RVK8"/>
<dbReference type="PANTHER" id="PTHR28004:SF2">
    <property type="entry name" value="D-SERINE DEHYDRATASE"/>
    <property type="match status" value="1"/>
</dbReference>
<proteinExistence type="inferred from homology"/>
<dbReference type="SUPFAM" id="SSF51419">
    <property type="entry name" value="PLP-binding barrel"/>
    <property type="match status" value="1"/>
</dbReference>
<dbReference type="Pfam" id="PF14031">
    <property type="entry name" value="D-ser_dehydrat"/>
    <property type="match status" value="1"/>
</dbReference>
<evidence type="ECO:0000313" key="4">
    <source>
        <dbReference type="EMBL" id="CAA9480062.1"/>
    </source>
</evidence>
<dbReference type="InterPro" id="IPR026956">
    <property type="entry name" value="D-ser_dehydrat-like_dom"/>
</dbReference>
<dbReference type="InterPro" id="IPR042208">
    <property type="entry name" value="D-ser_dehydrat-like_sf"/>
</dbReference>